<dbReference type="AlphaFoldDB" id="A0A6A6GQ96"/>
<dbReference type="GO" id="GO:0004852">
    <property type="term" value="F:uroporphyrinogen-III synthase activity"/>
    <property type="evidence" value="ECO:0007669"/>
    <property type="project" value="InterPro"/>
</dbReference>
<dbReference type="PANTHER" id="PTHR12390">
    <property type="entry name" value="UROPORPHYRINOGEN III SYNTHASE"/>
    <property type="match status" value="1"/>
</dbReference>
<dbReference type="Pfam" id="PF02602">
    <property type="entry name" value="HEM4"/>
    <property type="match status" value="1"/>
</dbReference>
<dbReference type="SUPFAM" id="SSF69618">
    <property type="entry name" value="HemD-like"/>
    <property type="match status" value="1"/>
</dbReference>
<evidence type="ECO:0000313" key="3">
    <source>
        <dbReference type="Proteomes" id="UP000799538"/>
    </source>
</evidence>
<dbReference type="InterPro" id="IPR036108">
    <property type="entry name" value="4pyrrol_syn_uPrphyn_synt_sf"/>
</dbReference>
<dbReference type="CDD" id="cd06578">
    <property type="entry name" value="HemD"/>
    <property type="match status" value="1"/>
</dbReference>
<evidence type="ECO:0000259" key="1">
    <source>
        <dbReference type="Pfam" id="PF02602"/>
    </source>
</evidence>
<evidence type="ECO:0000313" key="2">
    <source>
        <dbReference type="EMBL" id="KAF2227881.1"/>
    </source>
</evidence>
<dbReference type="PANTHER" id="PTHR12390:SF0">
    <property type="entry name" value="UROPORPHYRINOGEN-III SYNTHASE"/>
    <property type="match status" value="1"/>
</dbReference>
<dbReference type="OrthoDB" id="5595751at2759"/>
<dbReference type="EMBL" id="ML992501">
    <property type="protein sequence ID" value="KAF2227881.1"/>
    <property type="molecule type" value="Genomic_DNA"/>
</dbReference>
<organism evidence="2 3">
    <name type="scientific">Elsinoe ampelina</name>
    <dbReference type="NCBI Taxonomy" id="302913"/>
    <lineage>
        <taxon>Eukaryota</taxon>
        <taxon>Fungi</taxon>
        <taxon>Dikarya</taxon>
        <taxon>Ascomycota</taxon>
        <taxon>Pezizomycotina</taxon>
        <taxon>Dothideomycetes</taxon>
        <taxon>Dothideomycetidae</taxon>
        <taxon>Myriangiales</taxon>
        <taxon>Elsinoaceae</taxon>
        <taxon>Elsinoe</taxon>
    </lineage>
</organism>
<feature type="domain" description="Tetrapyrrole biosynthesis uroporphyrinogen III synthase" evidence="1">
    <location>
        <begin position="81"/>
        <end position="300"/>
    </location>
</feature>
<accession>A0A6A6GQ96</accession>
<dbReference type="Gene3D" id="3.40.50.10090">
    <property type="match status" value="2"/>
</dbReference>
<gene>
    <name evidence="2" type="ORF">BDZ85DRAFT_255040</name>
</gene>
<dbReference type="InterPro" id="IPR039793">
    <property type="entry name" value="UROS/Hem4"/>
</dbReference>
<name>A0A6A6GQ96_9PEZI</name>
<dbReference type="Proteomes" id="UP000799538">
    <property type="component" value="Unassembled WGS sequence"/>
</dbReference>
<reference evidence="3" key="1">
    <citation type="journal article" date="2020" name="Stud. Mycol.">
        <title>101 Dothideomycetes genomes: A test case for predicting lifestyles and emergence of pathogens.</title>
        <authorList>
            <person name="Haridas S."/>
            <person name="Albert R."/>
            <person name="Binder M."/>
            <person name="Bloem J."/>
            <person name="LaButti K."/>
            <person name="Salamov A."/>
            <person name="Andreopoulos B."/>
            <person name="Baker S."/>
            <person name="Barry K."/>
            <person name="Bills G."/>
            <person name="Bluhm B."/>
            <person name="Cannon C."/>
            <person name="Castanera R."/>
            <person name="Culley D."/>
            <person name="Daum C."/>
            <person name="Ezra D."/>
            <person name="Gonzalez J."/>
            <person name="Henrissat B."/>
            <person name="Kuo A."/>
            <person name="Liang C."/>
            <person name="Lipzen A."/>
            <person name="Lutzoni F."/>
            <person name="Magnuson J."/>
            <person name="Mondo S."/>
            <person name="Nolan M."/>
            <person name="Ohm R."/>
            <person name="Pangilinan J."/>
            <person name="Park H.-J."/>
            <person name="Ramirez L."/>
            <person name="Alfaro M."/>
            <person name="Sun H."/>
            <person name="Tritt A."/>
            <person name="Yoshinaga Y."/>
            <person name="Zwiers L.-H."/>
            <person name="Turgeon B."/>
            <person name="Goodwin S."/>
            <person name="Spatafora J."/>
            <person name="Crous P."/>
            <person name="Grigoriev I."/>
        </authorList>
    </citation>
    <scope>NUCLEOTIDE SEQUENCE [LARGE SCALE GENOMIC DNA]</scope>
    <source>
        <strain evidence="3">CECT 20119</strain>
    </source>
</reference>
<dbReference type="UniPathway" id="UPA00251">
    <property type="reaction ID" value="UER00320"/>
</dbReference>
<dbReference type="InterPro" id="IPR003754">
    <property type="entry name" value="4pyrrol_synth_uPrphyn_synth"/>
</dbReference>
<keyword evidence="3" id="KW-1185">Reference proteome</keyword>
<dbReference type="GO" id="GO:0005829">
    <property type="term" value="C:cytosol"/>
    <property type="evidence" value="ECO:0007669"/>
    <property type="project" value="TreeGrafter"/>
</dbReference>
<protein>
    <submittedName>
        <fullName evidence="2">Uroporphyrinogen-III synthase</fullName>
    </submittedName>
</protein>
<proteinExistence type="predicted"/>
<dbReference type="GO" id="GO:0006782">
    <property type="term" value="P:protoporphyrinogen IX biosynthetic process"/>
    <property type="evidence" value="ECO:0007669"/>
    <property type="project" value="UniProtKB-UniPathway"/>
</dbReference>
<sequence length="313" mass="35092">MPHTPDSARDNGMPVLLLKTKSTPTDGYEEYFDNIDSVRFTPRFVPVLQHQFVEESLSWLRGTIENGCFTQGPRGRAEAEELFGGIIFTSQRAVEAFSRVVDTLSLQQREQCLPQGLPLFVVGPATAKAVRALQLKCSVLGEESGNGDILADFILEKYKSPLGPDGRRLPLLFLVGEQRRDIIPVKLQNAEPEQLRIPVIERTVYGTAEKADFGDELEKILKQRPRDTDMWVVVFSPSGCRAMLRTVGWLNDEGQYDRRLAETRSPGTYVATIGPTTRDFLRRQFAFQPHVCAEVPSPEGVGSGIVRYIESHR</sequence>
<dbReference type="GO" id="GO:0006780">
    <property type="term" value="P:uroporphyrinogen III biosynthetic process"/>
    <property type="evidence" value="ECO:0007669"/>
    <property type="project" value="InterPro"/>
</dbReference>